<evidence type="ECO:0000313" key="13">
    <source>
        <dbReference type="Proteomes" id="UP000076798"/>
    </source>
</evidence>
<evidence type="ECO:0000256" key="11">
    <source>
        <dbReference type="SAM" id="Phobius"/>
    </source>
</evidence>
<keyword evidence="4 11" id="KW-0812">Transmembrane</keyword>
<evidence type="ECO:0000256" key="2">
    <source>
        <dbReference type="ARBA" id="ARBA00005619"/>
    </source>
</evidence>
<dbReference type="OrthoDB" id="41266at2759"/>
<keyword evidence="5" id="KW-0547">Nucleotide-binding</keyword>
<protein>
    <recommendedName>
        <fullName evidence="3">Signal recognition particle receptor subunit beta</fullName>
    </recommendedName>
</protein>
<reference evidence="12 13" key="1">
    <citation type="journal article" date="2016" name="Mol. Biol. Evol.">
        <title>Comparative Genomics of Early-Diverging Mushroom-Forming Fungi Provides Insights into the Origins of Lignocellulose Decay Capabilities.</title>
        <authorList>
            <person name="Nagy L.G."/>
            <person name="Riley R."/>
            <person name="Tritt A."/>
            <person name="Adam C."/>
            <person name="Daum C."/>
            <person name="Floudas D."/>
            <person name="Sun H."/>
            <person name="Yadav J.S."/>
            <person name="Pangilinan J."/>
            <person name="Larsson K.H."/>
            <person name="Matsuura K."/>
            <person name="Barry K."/>
            <person name="Labutti K."/>
            <person name="Kuo R."/>
            <person name="Ohm R.A."/>
            <person name="Bhattacharya S.S."/>
            <person name="Shirouzu T."/>
            <person name="Yoshinaga Y."/>
            <person name="Martin F.M."/>
            <person name="Grigoriev I.V."/>
            <person name="Hibbett D.S."/>
        </authorList>
    </citation>
    <scope>NUCLEOTIDE SEQUENCE [LARGE SCALE GENOMIC DNA]</scope>
    <source>
        <strain evidence="12 13">HHB10207 ss-3</strain>
    </source>
</reference>
<dbReference type="GO" id="GO:0005789">
    <property type="term" value="C:endoplasmic reticulum membrane"/>
    <property type="evidence" value="ECO:0007669"/>
    <property type="project" value="UniProtKB-SubCell"/>
</dbReference>
<dbReference type="InterPro" id="IPR027417">
    <property type="entry name" value="P-loop_NTPase"/>
</dbReference>
<comment type="similarity">
    <text evidence="2">Belongs to the SRP receptor beta subunit family.</text>
</comment>
<name>A0A166J4C5_9AGAM</name>
<feature type="transmembrane region" description="Helical" evidence="11">
    <location>
        <begin position="12"/>
        <end position="37"/>
    </location>
</feature>
<keyword evidence="10" id="KW-0675">Receptor</keyword>
<evidence type="ECO:0000256" key="6">
    <source>
        <dbReference type="ARBA" id="ARBA00022824"/>
    </source>
</evidence>
<evidence type="ECO:0000256" key="3">
    <source>
        <dbReference type="ARBA" id="ARBA00020256"/>
    </source>
</evidence>
<dbReference type="AlphaFoldDB" id="A0A166J4C5"/>
<dbReference type="PANTHER" id="PTHR11711">
    <property type="entry name" value="ADP RIBOSYLATION FACTOR-RELATED"/>
    <property type="match status" value="1"/>
</dbReference>
<dbReference type="InterPro" id="IPR019009">
    <property type="entry name" value="SRP_receptor_beta_su"/>
</dbReference>
<evidence type="ECO:0000256" key="9">
    <source>
        <dbReference type="ARBA" id="ARBA00023136"/>
    </source>
</evidence>
<evidence type="ECO:0000256" key="8">
    <source>
        <dbReference type="ARBA" id="ARBA00023134"/>
    </source>
</evidence>
<evidence type="ECO:0000256" key="7">
    <source>
        <dbReference type="ARBA" id="ARBA00022989"/>
    </source>
</evidence>
<proteinExistence type="inferred from homology"/>
<dbReference type="Proteomes" id="UP000076798">
    <property type="component" value="Unassembled WGS sequence"/>
</dbReference>
<dbReference type="Pfam" id="PF09439">
    <property type="entry name" value="SRPRB"/>
    <property type="match status" value="1"/>
</dbReference>
<evidence type="ECO:0000256" key="1">
    <source>
        <dbReference type="ARBA" id="ARBA00004389"/>
    </source>
</evidence>
<evidence type="ECO:0000256" key="5">
    <source>
        <dbReference type="ARBA" id="ARBA00022741"/>
    </source>
</evidence>
<accession>A0A166J4C5</accession>
<keyword evidence="7 11" id="KW-1133">Transmembrane helix</keyword>
<sequence>MASPTPDVISIAAPLSLSSSLIAATAFVLALIAVYVYTRLKSRVKASDILILGASDAGKTAILSSLVYDHALPTHTSLQTNFSVVALPNAKRPWRVVDVPGHPRMRDQFREFLPQAKAVVFVVDVSTVARNGLLIAEHLHQVLHAITSLPPTQPTPSLLLLAHKSDLLTSSATSTAPQVAVTRLTTILERELEKRRVSQANGVGVEGLGEEESEEMGGLECAGAGLFKFAEWDGGEVTIIGSWVDVDRSDKSINEKEKVGTEIQSGLQDLRSWIEQLS</sequence>
<dbReference type="EMBL" id="KV428004">
    <property type="protein sequence ID" value="KZT44355.1"/>
    <property type="molecule type" value="Genomic_DNA"/>
</dbReference>
<dbReference type="GO" id="GO:0005525">
    <property type="term" value="F:GTP binding"/>
    <property type="evidence" value="ECO:0007669"/>
    <property type="project" value="UniProtKB-KW"/>
</dbReference>
<organism evidence="12 13">
    <name type="scientific">Sistotremastrum suecicum HHB10207 ss-3</name>
    <dbReference type="NCBI Taxonomy" id="1314776"/>
    <lineage>
        <taxon>Eukaryota</taxon>
        <taxon>Fungi</taxon>
        <taxon>Dikarya</taxon>
        <taxon>Basidiomycota</taxon>
        <taxon>Agaricomycotina</taxon>
        <taxon>Agaricomycetes</taxon>
        <taxon>Sistotremastrales</taxon>
        <taxon>Sistotremastraceae</taxon>
        <taxon>Sistotremastrum</taxon>
    </lineage>
</organism>
<dbReference type="InterPro" id="IPR024156">
    <property type="entry name" value="Small_GTPase_ARF"/>
</dbReference>
<gene>
    <name evidence="12" type="ORF">SISSUDRAFT_1123895</name>
</gene>
<keyword evidence="13" id="KW-1185">Reference proteome</keyword>
<keyword evidence="6" id="KW-0256">Endoplasmic reticulum</keyword>
<keyword evidence="9 11" id="KW-0472">Membrane</keyword>
<evidence type="ECO:0000256" key="4">
    <source>
        <dbReference type="ARBA" id="ARBA00022692"/>
    </source>
</evidence>
<dbReference type="STRING" id="1314776.A0A166J4C5"/>
<evidence type="ECO:0000313" key="12">
    <source>
        <dbReference type="EMBL" id="KZT44355.1"/>
    </source>
</evidence>
<evidence type="ECO:0000256" key="10">
    <source>
        <dbReference type="ARBA" id="ARBA00023170"/>
    </source>
</evidence>
<keyword evidence="8" id="KW-0342">GTP-binding</keyword>
<dbReference type="Gene3D" id="3.40.50.300">
    <property type="entry name" value="P-loop containing nucleotide triphosphate hydrolases"/>
    <property type="match status" value="1"/>
</dbReference>
<dbReference type="SUPFAM" id="SSF52540">
    <property type="entry name" value="P-loop containing nucleoside triphosphate hydrolases"/>
    <property type="match status" value="1"/>
</dbReference>
<comment type="subcellular location">
    <subcellularLocation>
        <location evidence="1">Endoplasmic reticulum membrane</location>
        <topology evidence="1">Single-pass membrane protein</topology>
    </subcellularLocation>
</comment>